<gene>
    <name evidence="2" type="ORF">H696_06132</name>
</gene>
<dbReference type="RefSeq" id="XP_009498164.1">
    <property type="nucleotide sequence ID" value="XM_009499889.1"/>
</dbReference>
<protein>
    <submittedName>
        <fullName evidence="2">Uncharacterized protein</fullName>
    </submittedName>
</protein>
<feature type="region of interest" description="Disordered" evidence="1">
    <location>
        <begin position="185"/>
        <end position="219"/>
    </location>
</feature>
<evidence type="ECO:0000313" key="2">
    <source>
        <dbReference type="EMBL" id="KCV67437.1"/>
    </source>
</evidence>
<dbReference type="AlphaFoldDB" id="A0A058Z1Q4"/>
<dbReference type="Proteomes" id="UP000030693">
    <property type="component" value="Unassembled WGS sequence"/>
</dbReference>
<feature type="region of interest" description="Disordered" evidence="1">
    <location>
        <begin position="276"/>
        <end position="315"/>
    </location>
</feature>
<evidence type="ECO:0000256" key="1">
    <source>
        <dbReference type="SAM" id="MobiDB-lite"/>
    </source>
</evidence>
<feature type="compositionally biased region" description="Basic and acidic residues" evidence="1">
    <location>
        <begin position="435"/>
        <end position="444"/>
    </location>
</feature>
<accession>A0A058Z1Q4</accession>
<sequence length="462" mass="47542">MRSAMAPGPLHGPVPGAGLPHRAGCMEAGPEPTVRVGHVLLCRPTLGSGAAGGMWRASGTQEDGEPAGARATGGRCAGWPGGGGAGRGEDRGVLLAREKRHGRHGQRPPRCRYCGMCTGDLHEVARAMAGEPERRHGRPRGQRQQLLAQCRADGPRPVPLAAGRAEAGRGKCERLGARTGTARAPLPRSLVGDLPSLAGRHGGRHPAGPCTRRGSAMAPRPCIRHARATPRGGMGPMPGAGMPSEGGRGLALAGTGGSRCGPARPCTTHTPGLGRAHGHGGLCPGRPPSPSRTGQPCAASSRPMPRGSGLSRPPDVTTRWLARVFAQRGVKRERPPYAPRPGSVLRGTLITLRCQRVGGGRGQEGPPTAPPWALPGGGAGRREALHARHMPCAAAPASGPCCCALGSGGGCPPARCAPPADRRAPMRRPIGQGTRHGEKLERPCRRACMPEPRGTGERAHGQ</sequence>
<evidence type="ECO:0000313" key="3">
    <source>
        <dbReference type="Proteomes" id="UP000030693"/>
    </source>
</evidence>
<feature type="region of interest" description="Disordered" evidence="1">
    <location>
        <begin position="419"/>
        <end position="462"/>
    </location>
</feature>
<organism evidence="2">
    <name type="scientific">Fonticula alba</name>
    <name type="common">Slime mold</name>
    <dbReference type="NCBI Taxonomy" id="691883"/>
    <lineage>
        <taxon>Eukaryota</taxon>
        <taxon>Rotosphaerida</taxon>
        <taxon>Fonticulaceae</taxon>
        <taxon>Fonticula</taxon>
    </lineage>
</organism>
<reference evidence="2" key="1">
    <citation type="submission" date="2013-04" db="EMBL/GenBank/DDBJ databases">
        <title>The Genome Sequence of Fonticula alba ATCC 38817.</title>
        <authorList>
            <consortium name="The Broad Institute Genomics Platform"/>
            <person name="Russ C."/>
            <person name="Cuomo C."/>
            <person name="Burger G."/>
            <person name="Gray M.W."/>
            <person name="Holland P.W.H."/>
            <person name="King N."/>
            <person name="Lang F.B.F."/>
            <person name="Roger A.J."/>
            <person name="Ruiz-Trillo I."/>
            <person name="Brown M."/>
            <person name="Walker B."/>
            <person name="Young S."/>
            <person name="Zeng Q."/>
            <person name="Gargeya S."/>
            <person name="Fitzgerald M."/>
            <person name="Haas B."/>
            <person name="Abouelleil A."/>
            <person name="Allen A.W."/>
            <person name="Alvarado L."/>
            <person name="Arachchi H.M."/>
            <person name="Berlin A.M."/>
            <person name="Chapman S.B."/>
            <person name="Gainer-Dewar J."/>
            <person name="Goldberg J."/>
            <person name="Griggs A."/>
            <person name="Gujja S."/>
            <person name="Hansen M."/>
            <person name="Howarth C."/>
            <person name="Imamovic A."/>
            <person name="Ireland A."/>
            <person name="Larimer J."/>
            <person name="McCowan C."/>
            <person name="Murphy C."/>
            <person name="Pearson M."/>
            <person name="Poon T.W."/>
            <person name="Priest M."/>
            <person name="Roberts A."/>
            <person name="Saif S."/>
            <person name="Shea T."/>
            <person name="Sisk P."/>
            <person name="Sykes S."/>
            <person name="Wortman J."/>
            <person name="Nusbaum C."/>
            <person name="Birren B."/>
        </authorList>
    </citation>
    <scope>NUCLEOTIDE SEQUENCE [LARGE SCALE GENOMIC DNA]</scope>
    <source>
        <strain evidence="2">ATCC 38817</strain>
    </source>
</reference>
<dbReference type="OMA" id="HDELAVW"/>
<feature type="compositionally biased region" description="Gly residues" evidence="1">
    <location>
        <begin position="75"/>
        <end position="86"/>
    </location>
</feature>
<dbReference type="EMBL" id="KB932219">
    <property type="protein sequence ID" value="KCV67437.1"/>
    <property type="molecule type" value="Genomic_DNA"/>
</dbReference>
<proteinExistence type="predicted"/>
<dbReference type="GeneID" id="20530857"/>
<keyword evidence="3" id="KW-1185">Reference proteome</keyword>
<name>A0A058Z1Q4_FONAL</name>
<feature type="region of interest" description="Disordered" evidence="1">
    <location>
        <begin position="56"/>
        <end position="87"/>
    </location>
</feature>